<dbReference type="EMBL" id="ML737211">
    <property type="protein sequence ID" value="KAE8335705.1"/>
    <property type="molecule type" value="Genomic_DNA"/>
</dbReference>
<accession>A0A5N6XR85</accession>
<protein>
    <submittedName>
        <fullName evidence="1">Uncharacterized protein</fullName>
    </submittedName>
</protein>
<organism evidence="1">
    <name type="scientific">Aspergillus arachidicola</name>
    <dbReference type="NCBI Taxonomy" id="656916"/>
    <lineage>
        <taxon>Eukaryota</taxon>
        <taxon>Fungi</taxon>
        <taxon>Dikarya</taxon>
        <taxon>Ascomycota</taxon>
        <taxon>Pezizomycotina</taxon>
        <taxon>Eurotiomycetes</taxon>
        <taxon>Eurotiomycetidae</taxon>
        <taxon>Eurotiales</taxon>
        <taxon>Aspergillaceae</taxon>
        <taxon>Aspergillus</taxon>
        <taxon>Aspergillus subgen. Circumdati</taxon>
    </lineage>
</organism>
<sequence length="318" mass="36433">MAAYSHPTHETISNMEATSRLFNFEGNDSEYIKYLELRLLEVQSLIPSSPSSSSKPLSSSLEPSKARESRFINLSVEKFNSNPRKGTLRSRTKPAQWERELSKFLSSLPEPDKWHHARKIAGFPTNERNKLAIQLLLGRPSTSAQVLHPSRISECPSLLPTDNEDLILRGCSYGNFTIQCEEDGKFAVRVAKYQQLVFISYCAVLLSLGNSRQTIDWMMRRYISDSDNKNLERYRSGSLWVNRCISQLLKQGWGYKSWELFLLFAQSPHQYGRFADQRMSLDYFTTKLGGTNAEIYEDGWIPYCIPCIIKFIAGDSIE</sequence>
<dbReference type="OrthoDB" id="4510162at2759"/>
<dbReference type="Proteomes" id="UP000325558">
    <property type="component" value="Unassembled WGS sequence"/>
</dbReference>
<proteinExistence type="predicted"/>
<evidence type="ECO:0000313" key="1">
    <source>
        <dbReference type="EMBL" id="KAE8335705.1"/>
    </source>
</evidence>
<name>A0A5N6XR85_9EURO</name>
<gene>
    <name evidence="1" type="ORF">BDV24DRAFT_168999</name>
</gene>
<reference evidence="1" key="1">
    <citation type="submission" date="2019-04" db="EMBL/GenBank/DDBJ databases">
        <title>Friends and foes A comparative genomics study of 23 Aspergillus species from section Flavi.</title>
        <authorList>
            <consortium name="DOE Joint Genome Institute"/>
            <person name="Kjaerbolling I."/>
            <person name="Vesth T."/>
            <person name="Frisvad J.C."/>
            <person name="Nybo J.L."/>
            <person name="Theobald S."/>
            <person name="Kildgaard S."/>
            <person name="Isbrandt T."/>
            <person name="Kuo A."/>
            <person name="Sato A."/>
            <person name="Lyhne E.K."/>
            <person name="Kogle M.E."/>
            <person name="Wiebenga A."/>
            <person name="Kun R.S."/>
            <person name="Lubbers R.J."/>
            <person name="Makela M.R."/>
            <person name="Barry K."/>
            <person name="Chovatia M."/>
            <person name="Clum A."/>
            <person name="Daum C."/>
            <person name="Haridas S."/>
            <person name="He G."/>
            <person name="LaButti K."/>
            <person name="Lipzen A."/>
            <person name="Mondo S."/>
            <person name="Riley R."/>
            <person name="Salamov A."/>
            <person name="Simmons B.A."/>
            <person name="Magnuson J.K."/>
            <person name="Henrissat B."/>
            <person name="Mortensen U.H."/>
            <person name="Larsen T.O."/>
            <person name="Devries R.P."/>
            <person name="Grigoriev I.V."/>
            <person name="Machida M."/>
            <person name="Baker S.E."/>
            <person name="Andersen M.R."/>
        </authorList>
    </citation>
    <scope>NUCLEOTIDE SEQUENCE</scope>
    <source>
        <strain evidence="1">CBS 117612</strain>
    </source>
</reference>
<dbReference type="AlphaFoldDB" id="A0A5N6XR85"/>